<comment type="caution">
    <text evidence="2">The sequence shown here is derived from an EMBL/GenBank/DDBJ whole genome shotgun (WGS) entry which is preliminary data.</text>
</comment>
<evidence type="ECO:0000259" key="1">
    <source>
        <dbReference type="Pfam" id="PF08818"/>
    </source>
</evidence>
<evidence type="ECO:0000313" key="3">
    <source>
        <dbReference type="Proteomes" id="UP001161389"/>
    </source>
</evidence>
<reference evidence="2" key="1">
    <citation type="journal article" date="2014" name="Int. J. Syst. Evol. Microbiol.">
        <title>Complete genome sequence of Corynebacterium casei LMG S-19264T (=DSM 44701T), isolated from a smear-ripened cheese.</title>
        <authorList>
            <consortium name="US DOE Joint Genome Institute (JGI-PGF)"/>
            <person name="Walter F."/>
            <person name="Albersmeier A."/>
            <person name="Kalinowski J."/>
            <person name="Ruckert C."/>
        </authorList>
    </citation>
    <scope>NUCLEOTIDE SEQUENCE</scope>
    <source>
        <strain evidence="2">NBRC 110071</strain>
    </source>
</reference>
<dbReference type="RefSeq" id="WP_284380926.1">
    <property type="nucleotide sequence ID" value="NZ_BSNM01000011.1"/>
</dbReference>
<keyword evidence="3" id="KW-1185">Reference proteome</keyword>
<organism evidence="2 3">
    <name type="scientific">Litoribrevibacter albus</name>
    <dbReference type="NCBI Taxonomy" id="1473156"/>
    <lineage>
        <taxon>Bacteria</taxon>
        <taxon>Pseudomonadati</taxon>
        <taxon>Pseudomonadota</taxon>
        <taxon>Gammaproteobacteria</taxon>
        <taxon>Oceanospirillales</taxon>
        <taxon>Oceanospirillaceae</taxon>
        <taxon>Litoribrevibacter</taxon>
    </lineage>
</organism>
<evidence type="ECO:0000313" key="2">
    <source>
        <dbReference type="EMBL" id="GLQ31346.1"/>
    </source>
</evidence>
<accession>A0AA37W8D4</accession>
<sequence>MSDQTLLLMSLAEQLEDFIQTTVPSAEKVSKYGGVLFTLKPEQKEGQFCGVFIYKEHVQISFSLGAELDDPTGMLEGTGKRRRHVNFKDATDVNYDALEGLINQASLR</sequence>
<dbReference type="AlphaFoldDB" id="A0AA37W8D4"/>
<dbReference type="Gene3D" id="3.90.1150.200">
    <property type="match status" value="1"/>
</dbReference>
<proteinExistence type="predicted"/>
<dbReference type="SUPFAM" id="SSF159888">
    <property type="entry name" value="YdhG-like"/>
    <property type="match status" value="1"/>
</dbReference>
<dbReference type="Proteomes" id="UP001161389">
    <property type="component" value="Unassembled WGS sequence"/>
</dbReference>
<dbReference type="EMBL" id="BSNM01000011">
    <property type="protein sequence ID" value="GLQ31346.1"/>
    <property type="molecule type" value="Genomic_DNA"/>
</dbReference>
<protein>
    <recommendedName>
        <fullName evidence="1">YdhG-like domain-containing protein</fullName>
    </recommendedName>
</protein>
<reference evidence="2" key="2">
    <citation type="submission" date="2023-01" db="EMBL/GenBank/DDBJ databases">
        <title>Draft genome sequence of Litoribrevibacter albus strain NBRC 110071.</title>
        <authorList>
            <person name="Sun Q."/>
            <person name="Mori K."/>
        </authorList>
    </citation>
    <scope>NUCLEOTIDE SEQUENCE</scope>
    <source>
        <strain evidence="2">NBRC 110071</strain>
    </source>
</reference>
<feature type="domain" description="YdhG-like" evidence="1">
    <location>
        <begin position="12"/>
        <end position="105"/>
    </location>
</feature>
<dbReference type="InterPro" id="IPR014922">
    <property type="entry name" value="YdhG-like"/>
</dbReference>
<dbReference type="Pfam" id="PF08818">
    <property type="entry name" value="DUF1801"/>
    <property type="match status" value="1"/>
</dbReference>
<gene>
    <name evidence="2" type="ORF">GCM10007876_18250</name>
</gene>
<name>A0AA37W8D4_9GAMM</name>